<sequence>MLDNNLKTKIEKLDLELRIKNLSLNERKSKVIEEICPNLEESADKFWNFSGKSGNNYFNNLELVNQVEKWYEINYPNQIKCSLKKIKPFYIQGDIYFFDYSKETELFINCIINLSKKDRDFLVENYLEEVEREFRQGKKNIESIFCLQKIIYLRNIKNLEEKNAYERLSMINLDKSEYLDPRVIEWVNFAIEDLSVAINILESTRNYQIIVFPICQAIEKFFKACLIDKEKQQNPAISTEQIEIIIKRYSHKITSIKDNLIQCNYFDNPNLVREELEQLKTIIEIDNSPSYRYPIKEISSADAVKIIDITLNIFSIIKEKLLIPPLKFIFNE</sequence>
<accession>K9X8M4</accession>
<protein>
    <submittedName>
        <fullName evidence="2">HEPN domain-containing protein</fullName>
    </submittedName>
</protein>
<dbReference type="EMBL" id="CP003642">
    <property type="protein sequence ID" value="AFZ28007.1"/>
    <property type="molecule type" value="Genomic_DNA"/>
</dbReference>
<dbReference type="SUPFAM" id="SSF81593">
    <property type="entry name" value="Nucleotidyltransferase substrate binding subunit/domain"/>
    <property type="match status" value="1"/>
</dbReference>
<dbReference type="Proteomes" id="UP000010475">
    <property type="component" value="Chromosome"/>
</dbReference>
<gene>
    <name evidence="2" type="ORF">Cylst_6034</name>
</gene>
<dbReference type="AlphaFoldDB" id="K9X8M4"/>
<dbReference type="OrthoDB" id="495580at2"/>
<dbReference type="HOGENOM" id="CLU_836060_0_0_3"/>
<evidence type="ECO:0000259" key="1">
    <source>
        <dbReference type="Pfam" id="PF05168"/>
    </source>
</evidence>
<dbReference type="RefSeq" id="WP_015211240.1">
    <property type="nucleotide sequence ID" value="NC_019757.1"/>
</dbReference>
<name>K9X8M4_9NOST</name>
<dbReference type="KEGG" id="csg:Cylst_6034"/>
<dbReference type="InterPro" id="IPR007842">
    <property type="entry name" value="HEPN_dom"/>
</dbReference>
<keyword evidence="3" id="KW-1185">Reference proteome</keyword>
<proteinExistence type="predicted"/>
<feature type="domain" description="HEPN" evidence="1">
    <location>
        <begin position="185"/>
        <end position="319"/>
    </location>
</feature>
<organism evidence="2 3">
    <name type="scientific">Cylindrospermum stagnale PCC 7417</name>
    <dbReference type="NCBI Taxonomy" id="56107"/>
    <lineage>
        <taxon>Bacteria</taxon>
        <taxon>Bacillati</taxon>
        <taxon>Cyanobacteriota</taxon>
        <taxon>Cyanophyceae</taxon>
        <taxon>Nostocales</taxon>
        <taxon>Nostocaceae</taxon>
        <taxon>Cylindrospermum</taxon>
    </lineage>
</organism>
<evidence type="ECO:0000313" key="3">
    <source>
        <dbReference type="Proteomes" id="UP000010475"/>
    </source>
</evidence>
<dbReference type="Pfam" id="PF05168">
    <property type="entry name" value="HEPN"/>
    <property type="match status" value="1"/>
</dbReference>
<dbReference type="Gene3D" id="1.20.120.330">
    <property type="entry name" value="Nucleotidyltransferases domain 2"/>
    <property type="match status" value="1"/>
</dbReference>
<reference evidence="2 3" key="1">
    <citation type="submission" date="2012-06" db="EMBL/GenBank/DDBJ databases">
        <title>Finished chromosome of genome of Cylindrospermum stagnale PCC 7417.</title>
        <authorList>
            <consortium name="US DOE Joint Genome Institute"/>
            <person name="Gugger M."/>
            <person name="Coursin T."/>
            <person name="Rippka R."/>
            <person name="Tandeau De Marsac N."/>
            <person name="Huntemann M."/>
            <person name="Wei C.-L."/>
            <person name="Han J."/>
            <person name="Detter J.C."/>
            <person name="Han C."/>
            <person name="Tapia R."/>
            <person name="Chen A."/>
            <person name="Kyrpides N."/>
            <person name="Mavromatis K."/>
            <person name="Markowitz V."/>
            <person name="Szeto E."/>
            <person name="Ivanova N."/>
            <person name="Pagani I."/>
            <person name="Pati A."/>
            <person name="Goodwin L."/>
            <person name="Nordberg H.P."/>
            <person name="Cantor M.N."/>
            <person name="Hua S.X."/>
            <person name="Woyke T."/>
            <person name="Kerfeld C.A."/>
        </authorList>
    </citation>
    <scope>NUCLEOTIDE SEQUENCE [LARGE SCALE GENOMIC DNA]</scope>
    <source>
        <strain evidence="2 3">PCC 7417</strain>
    </source>
</reference>
<evidence type="ECO:0000313" key="2">
    <source>
        <dbReference type="EMBL" id="AFZ28007.1"/>
    </source>
</evidence>